<evidence type="ECO:0000313" key="2">
    <source>
        <dbReference type="EMBL" id="PNI40812.1"/>
    </source>
</evidence>
<gene>
    <name evidence="2" type="ORF">CK820_G0034450</name>
</gene>
<dbReference type="PANTHER" id="PTHR21469:SF4">
    <property type="entry name" value="EXOPHILIN-5"/>
    <property type="match status" value="1"/>
</dbReference>
<dbReference type="InterPro" id="IPR039916">
    <property type="entry name" value="EXPH5"/>
</dbReference>
<reference evidence="2 3" key="1">
    <citation type="submission" date="2017-12" db="EMBL/GenBank/DDBJ databases">
        <title>High-resolution comparative analysis of great ape genomes.</title>
        <authorList>
            <person name="Pollen A."/>
            <person name="Hastie A."/>
            <person name="Hormozdiari F."/>
            <person name="Dougherty M."/>
            <person name="Liu R."/>
            <person name="Chaisson M."/>
            <person name="Hoppe E."/>
            <person name="Hill C."/>
            <person name="Pang A."/>
            <person name="Hillier L."/>
            <person name="Baker C."/>
            <person name="Armstrong J."/>
            <person name="Shendure J."/>
            <person name="Paten B."/>
            <person name="Wilson R."/>
            <person name="Chao H."/>
            <person name="Schneider V."/>
            <person name="Ventura M."/>
            <person name="Kronenberg Z."/>
            <person name="Murali S."/>
            <person name="Gordon D."/>
            <person name="Cantsilieris S."/>
            <person name="Munson K."/>
            <person name="Nelson B."/>
            <person name="Raja A."/>
            <person name="Underwood J."/>
            <person name="Diekhans M."/>
            <person name="Fiddes I."/>
            <person name="Haussler D."/>
            <person name="Eichler E."/>
        </authorList>
    </citation>
    <scope>NUCLEOTIDE SEQUENCE [LARGE SCALE GENOMIC DNA]</scope>
    <source>
        <strain evidence="2">Yerkes chimp pedigree #C0471</strain>
    </source>
</reference>
<dbReference type="PANTHER" id="PTHR21469">
    <property type="entry name" value="EXOPHILIN-5"/>
    <property type="match status" value="1"/>
</dbReference>
<sequence>MLKQPLTYRLRKEMAKNDPIELPTSRSKNVTNQKKPTPFSSRMSFRSSFASLFSFRKSGKETSKLPSLGQKGCDGHAGP</sequence>
<dbReference type="Proteomes" id="UP000236370">
    <property type="component" value="Unassembled WGS sequence"/>
</dbReference>
<organism evidence="2 3">
    <name type="scientific">Pan troglodytes</name>
    <name type="common">Chimpanzee</name>
    <dbReference type="NCBI Taxonomy" id="9598"/>
    <lineage>
        <taxon>Eukaryota</taxon>
        <taxon>Metazoa</taxon>
        <taxon>Chordata</taxon>
        <taxon>Craniata</taxon>
        <taxon>Vertebrata</taxon>
        <taxon>Euteleostomi</taxon>
        <taxon>Mammalia</taxon>
        <taxon>Eutheria</taxon>
        <taxon>Euarchontoglires</taxon>
        <taxon>Primates</taxon>
        <taxon>Haplorrhini</taxon>
        <taxon>Catarrhini</taxon>
        <taxon>Hominidae</taxon>
        <taxon>Pan</taxon>
    </lineage>
</organism>
<feature type="non-terminal residue" evidence="2">
    <location>
        <position position="79"/>
    </location>
</feature>
<feature type="region of interest" description="Disordered" evidence="1">
    <location>
        <begin position="13"/>
        <end position="42"/>
    </location>
</feature>
<protein>
    <submittedName>
        <fullName evidence="2">EXPH5 isoform 3</fullName>
    </submittedName>
</protein>
<dbReference type="AlphaFoldDB" id="A0A2J8L0L6"/>
<name>A0A2J8L0L6_PANTR</name>
<comment type="caution">
    <text evidence="2">The sequence shown here is derived from an EMBL/GenBank/DDBJ whole genome shotgun (WGS) entry which is preliminary data.</text>
</comment>
<proteinExistence type="predicted"/>
<evidence type="ECO:0000313" key="3">
    <source>
        <dbReference type="Proteomes" id="UP000236370"/>
    </source>
</evidence>
<feature type="region of interest" description="Disordered" evidence="1">
    <location>
        <begin position="58"/>
        <end position="79"/>
    </location>
</feature>
<feature type="compositionally biased region" description="Polar residues" evidence="1">
    <location>
        <begin position="24"/>
        <end position="35"/>
    </location>
</feature>
<dbReference type="EMBL" id="NBAG03000323">
    <property type="protein sequence ID" value="PNI40812.1"/>
    <property type="molecule type" value="Genomic_DNA"/>
</dbReference>
<evidence type="ECO:0000256" key="1">
    <source>
        <dbReference type="SAM" id="MobiDB-lite"/>
    </source>
</evidence>
<accession>A0A2J8L0L6</accession>